<sequence>MLKTLLIIPAYNEEESLKTTIDSLRKTVSQVDLLIVNDGSRDGTVRVCRENRYPFLDLSTNLGLAGAFQAGMKYAYRHGYDCAIQFDADGQHLPEYIEPLAKAVETYDIVIGSRFLGSKKPMSMRMVGSTLIQLAIRLTTGEKLTDPTSGMRAFNARMIEQMAHGLNFGPEPDTVSYLIKRADAKVVEVPVEMGERAAGESYLNPWSSAMYMLRMAISILFIQFFRKRIGGGAK</sequence>
<comment type="similarity">
    <text evidence="1">Belongs to the glycosyltransferase 2 family.</text>
</comment>
<protein>
    <submittedName>
        <fullName evidence="3">Glycosyl transferase family 2</fullName>
    </submittedName>
</protein>
<evidence type="ECO:0000313" key="4">
    <source>
        <dbReference type="Proteomes" id="UP000236197"/>
    </source>
</evidence>
<dbReference type="OrthoDB" id="9810303at2"/>
<dbReference type="Pfam" id="PF00535">
    <property type="entry name" value="Glycos_transf_2"/>
    <property type="match status" value="1"/>
</dbReference>
<dbReference type="CDD" id="cd04179">
    <property type="entry name" value="DPM_DPG-synthase_like"/>
    <property type="match status" value="1"/>
</dbReference>
<feature type="domain" description="Glycosyltransferase 2-like" evidence="2">
    <location>
        <begin position="6"/>
        <end position="161"/>
    </location>
</feature>
<evidence type="ECO:0000313" key="3">
    <source>
        <dbReference type="EMBL" id="PNV66941.1"/>
    </source>
</evidence>
<accession>A0A2K2U9D4</accession>
<dbReference type="EMBL" id="PPEK01000015">
    <property type="protein sequence ID" value="PNV66941.1"/>
    <property type="molecule type" value="Genomic_DNA"/>
</dbReference>
<dbReference type="InterPro" id="IPR029044">
    <property type="entry name" value="Nucleotide-diphossugar_trans"/>
</dbReference>
<dbReference type="AlphaFoldDB" id="A0A2K2U9D4"/>
<reference evidence="4" key="1">
    <citation type="submission" date="2018-01" db="EMBL/GenBank/DDBJ databases">
        <title>Rubneribacter badeniensis gen. nov., sp. nov., and Colonibacter rubneri, gen. nov., sp. nov., WGS of new members of the Eggerthellaceae.</title>
        <authorList>
            <person name="Danylec N."/>
            <person name="Stoll D.A."/>
            <person name="Doetsch A."/>
            <person name="Kulling S.E."/>
            <person name="Huch M."/>
        </authorList>
    </citation>
    <scope>NUCLEOTIDE SEQUENCE [LARGE SCALE GENOMIC DNA]</scope>
    <source>
        <strain evidence="4">ResAG-96</strain>
    </source>
</reference>
<dbReference type="PANTHER" id="PTHR48090:SF7">
    <property type="entry name" value="RFBJ PROTEIN"/>
    <property type="match status" value="1"/>
</dbReference>
<evidence type="ECO:0000256" key="1">
    <source>
        <dbReference type="ARBA" id="ARBA00006739"/>
    </source>
</evidence>
<dbReference type="RefSeq" id="WP_103265693.1">
    <property type="nucleotide sequence ID" value="NZ_CABMLE010000015.1"/>
</dbReference>
<proteinExistence type="inferred from homology"/>
<dbReference type="InterPro" id="IPR050256">
    <property type="entry name" value="Glycosyltransferase_2"/>
</dbReference>
<organism evidence="3 4">
    <name type="scientific">Enteroscipio rubneri</name>
    <dbReference type="NCBI Taxonomy" id="2070686"/>
    <lineage>
        <taxon>Bacteria</taxon>
        <taxon>Bacillati</taxon>
        <taxon>Actinomycetota</taxon>
        <taxon>Coriobacteriia</taxon>
        <taxon>Eggerthellales</taxon>
        <taxon>Eggerthellaceae</taxon>
        <taxon>Enteroscipio</taxon>
    </lineage>
</organism>
<comment type="caution">
    <text evidence="3">The sequence shown here is derived from an EMBL/GenBank/DDBJ whole genome shotgun (WGS) entry which is preliminary data.</text>
</comment>
<gene>
    <name evidence="3" type="ORF">C2L71_10395</name>
</gene>
<dbReference type="PANTHER" id="PTHR48090">
    <property type="entry name" value="UNDECAPRENYL-PHOSPHATE 4-DEOXY-4-FORMAMIDO-L-ARABINOSE TRANSFERASE-RELATED"/>
    <property type="match status" value="1"/>
</dbReference>
<keyword evidence="4" id="KW-1185">Reference proteome</keyword>
<dbReference type="GO" id="GO:0016740">
    <property type="term" value="F:transferase activity"/>
    <property type="evidence" value="ECO:0007669"/>
    <property type="project" value="UniProtKB-KW"/>
</dbReference>
<evidence type="ECO:0000259" key="2">
    <source>
        <dbReference type="Pfam" id="PF00535"/>
    </source>
</evidence>
<name>A0A2K2U9D4_9ACTN</name>
<dbReference type="Gene3D" id="3.90.550.10">
    <property type="entry name" value="Spore Coat Polysaccharide Biosynthesis Protein SpsA, Chain A"/>
    <property type="match status" value="1"/>
</dbReference>
<dbReference type="Proteomes" id="UP000236197">
    <property type="component" value="Unassembled WGS sequence"/>
</dbReference>
<dbReference type="SUPFAM" id="SSF53448">
    <property type="entry name" value="Nucleotide-diphospho-sugar transferases"/>
    <property type="match status" value="1"/>
</dbReference>
<keyword evidence="3" id="KW-0808">Transferase</keyword>
<dbReference type="InterPro" id="IPR001173">
    <property type="entry name" value="Glyco_trans_2-like"/>
</dbReference>